<sequence length="241" mass="25966">MHLVTTIASLLLGGHLATATPVQDATTQLVNSTACSNVHIMIARGTTESYPGSLETLAELISANNEQTTYENIIYPATDETSTNSYHVGKKAFDKQLTQFVELCGNTKSKLVVLAYSQGVMVVADTLAGGGGDAILGNLTAPIDVDIGKHIDALVLYGDPRHAPYQPYDEGFNTSSVTGKYPRPKFQVEHLTKYYGHIIQDYCNVGDPVCASGDNITAHLVYPDIWDTTAASWVQEALDRA</sequence>
<dbReference type="GO" id="GO:0072330">
    <property type="term" value="P:monocarboxylic acid biosynthetic process"/>
    <property type="evidence" value="ECO:0007669"/>
    <property type="project" value="UniProtKB-ARBA"/>
</dbReference>
<feature type="signal peptide" evidence="3">
    <location>
        <begin position="1"/>
        <end position="19"/>
    </location>
</feature>
<evidence type="ECO:0000313" key="4">
    <source>
        <dbReference type="EMBL" id="KAJ5113785.1"/>
    </source>
</evidence>
<protein>
    <recommendedName>
        <fullName evidence="6">Cutinase</fullName>
    </recommendedName>
</protein>
<dbReference type="InterPro" id="IPR000675">
    <property type="entry name" value="Cutinase/axe"/>
</dbReference>
<proteinExistence type="predicted"/>
<name>A0A9W9G7V7_9EURO</name>
<evidence type="ECO:0000256" key="3">
    <source>
        <dbReference type="SAM" id="SignalP"/>
    </source>
</evidence>
<dbReference type="EMBL" id="JAPQKH010000002">
    <property type="protein sequence ID" value="KAJ5113785.1"/>
    <property type="molecule type" value="Genomic_DNA"/>
</dbReference>
<dbReference type="AlphaFoldDB" id="A0A9W9G7V7"/>
<dbReference type="Gene3D" id="3.40.50.1820">
    <property type="entry name" value="alpha/beta hydrolase"/>
    <property type="match status" value="1"/>
</dbReference>
<reference evidence="4" key="2">
    <citation type="journal article" date="2023" name="IMA Fungus">
        <title>Comparative genomic study of the Penicillium genus elucidates a diverse pangenome and 15 lateral gene transfer events.</title>
        <authorList>
            <person name="Petersen C."/>
            <person name="Sorensen T."/>
            <person name="Nielsen M.R."/>
            <person name="Sondergaard T.E."/>
            <person name="Sorensen J.L."/>
            <person name="Fitzpatrick D.A."/>
            <person name="Frisvad J.C."/>
            <person name="Nielsen K.L."/>
        </authorList>
    </citation>
    <scope>NUCLEOTIDE SEQUENCE</scope>
    <source>
        <strain evidence="4">IBT 30069</strain>
    </source>
</reference>
<gene>
    <name evidence="4" type="ORF">N7456_002319</name>
</gene>
<dbReference type="PANTHER" id="PTHR33630:SF9">
    <property type="entry name" value="CUTINASE 4"/>
    <property type="match status" value="1"/>
</dbReference>
<dbReference type="GO" id="GO:0017000">
    <property type="term" value="P:antibiotic biosynthetic process"/>
    <property type="evidence" value="ECO:0007669"/>
    <property type="project" value="UniProtKB-ARBA"/>
</dbReference>
<dbReference type="Proteomes" id="UP001149165">
    <property type="component" value="Unassembled WGS sequence"/>
</dbReference>
<evidence type="ECO:0000256" key="1">
    <source>
        <dbReference type="ARBA" id="ARBA00022801"/>
    </source>
</evidence>
<dbReference type="Pfam" id="PF01083">
    <property type="entry name" value="Cutinase"/>
    <property type="match status" value="1"/>
</dbReference>
<dbReference type="OrthoDB" id="2586582at2759"/>
<dbReference type="InterPro" id="IPR029058">
    <property type="entry name" value="AB_hydrolase_fold"/>
</dbReference>
<reference evidence="4" key="1">
    <citation type="submission" date="2022-11" db="EMBL/GenBank/DDBJ databases">
        <authorList>
            <person name="Petersen C."/>
        </authorList>
    </citation>
    <scope>NUCLEOTIDE SEQUENCE</scope>
    <source>
        <strain evidence="4">IBT 30069</strain>
    </source>
</reference>
<keyword evidence="3" id="KW-0732">Signal</keyword>
<dbReference type="PANTHER" id="PTHR33630">
    <property type="entry name" value="CUTINASE RV1984C-RELATED-RELATED"/>
    <property type="match status" value="1"/>
</dbReference>
<dbReference type="SMART" id="SM01110">
    <property type="entry name" value="Cutinase"/>
    <property type="match status" value="1"/>
</dbReference>
<feature type="chain" id="PRO_5040912914" description="Cutinase" evidence="3">
    <location>
        <begin position="20"/>
        <end position="241"/>
    </location>
</feature>
<evidence type="ECO:0000313" key="5">
    <source>
        <dbReference type="Proteomes" id="UP001149165"/>
    </source>
</evidence>
<dbReference type="GO" id="GO:0052689">
    <property type="term" value="F:carboxylic ester hydrolase activity"/>
    <property type="evidence" value="ECO:0007669"/>
    <property type="project" value="UniProtKB-ARBA"/>
</dbReference>
<keyword evidence="5" id="KW-1185">Reference proteome</keyword>
<comment type="caution">
    <text evidence="4">The sequence shown here is derived from an EMBL/GenBank/DDBJ whole genome shotgun (WGS) entry which is preliminary data.</text>
</comment>
<evidence type="ECO:0008006" key="6">
    <source>
        <dbReference type="Google" id="ProtNLM"/>
    </source>
</evidence>
<organism evidence="4 5">
    <name type="scientific">Penicillium angulare</name>
    <dbReference type="NCBI Taxonomy" id="116970"/>
    <lineage>
        <taxon>Eukaryota</taxon>
        <taxon>Fungi</taxon>
        <taxon>Dikarya</taxon>
        <taxon>Ascomycota</taxon>
        <taxon>Pezizomycotina</taxon>
        <taxon>Eurotiomycetes</taxon>
        <taxon>Eurotiomycetidae</taxon>
        <taxon>Eurotiales</taxon>
        <taxon>Aspergillaceae</taxon>
        <taxon>Penicillium</taxon>
    </lineage>
</organism>
<keyword evidence="1" id="KW-0378">Hydrolase</keyword>
<dbReference type="SUPFAM" id="SSF53474">
    <property type="entry name" value="alpha/beta-Hydrolases"/>
    <property type="match status" value="1"/>
</dbReference>
<accession>A0A9W9G7V7</accession>
<keyword evidence="2" id="KW-1015">Disulfide bond</keyword>
<evidence type="ECO:0000256" key="2">
    <source>
        <dbReference type="ARBA" id="ARBA00023157"/>
    </source>
</evidence>